<dbReference type="GO" id="GO:0005730">
    <property type="term" value="C:nucleolus"/>
    <property type="evidence" value="ECO:0007669"/>
    <property type="project" value="TreeGrafter"/>
</dbReference>
<dbReference type="SMART" id="SM00343">
    <property type="entry name" value="ZnF_C2HC"/>
    <property type="match status" value="1"/>
</dbReference>
<evidence type="ECO:0000256" key="1">
    <source>
        <dbReference type="ARBA" id="ARBA00004496"/>
    </source>
</evidence>
<gene>
    <name evidence="6" type="ORF">AMK59_6240</name>
</gene>
<organism evidence="6 7">
    <name type="scientific">Oryctes borbonicus</name>
    <dbReference type="NCBI Taxonomy" id="1629725"/>
    <lineage>
        <taxon>Eukaryota</taxon>
        <taxon>Metazoa</taxon>
        <taxon>Ecdysozoa</taxon>
        <taxon>Arthropoda</taxon>
        <taxon>Hexapoda</taxon>
        <taxon>Insecta</taxon>
        <taxon>Pterygota</taxon>
        <taxon>Neoptera</taxon>
        <taxon>Endopterygota</taxon>
        <taxon>Coleoptera</taxon>
        <taxon>Polyphaga</taxon>
        <taxon>Scarabaeiformia</taxon>
        <taxon>Scarabaeidae</taxon>
        <taxon>Dynastinae</taxon>
        <taxon>Oryctes</taxon>
    </lineage>
</organism>
<dbReference type="InterPro" id="IPR041370">
    <property type="entry name" value="Mlase_EEF1AKMT1/ZCCHC4"/>
</dbReference>
<keyword evidence="2" id="KW-0963">Cytoplasm</keyword>
<accession>A0A0T6B1S7</accession>
<evidence type="ECO:0000256" key="3">
    <source>
        <dbReference type="ARBA" id="ARBA00022603"/>
    </source>
</evidence>
<dbReference type="GO" id="GO:0008270">
    <property type="term" value="F:zinc ion binding"/>
    <property type="evidence" value="ECO:0007669"/>
    <property type="project" value="InterPro"/>
</dbReference>
<keyword evidence="7" id="KW-1185">Reference proteome</keyword>
<dbReference type="Proteomes" id="UP000051574">
    <property type="component" value="Unassembled WGS sequence"/>
</dbReference>
<proteinExistence type="predicted"/>
<keyword evidence="3" id="KW-0489">Methyltransferase</keyword>
<feature type="domain" description="CCHC-type" evidence="5">
    <location>
        <begin position="411"/>
        <end position="427"/>
    </location>
</feature>
<reference evidence="6 7" key="1">
    <citation type="submission" date="2015-09" db="EMBL/GenBank/DDBJ databases">
        <title>Draft genome of the scarab beetle Oryctes borbonicus.</title>
        <authorList>
            <person name="Meyer J.M."/>
            <person name="Markov G.V."/>
            <person name="Baskaran P."/>
            <person name="Herrmann M."/>
            <person name="Sommer R.J."/>
            <person name="Roedelsperger C."/>
        </authorList>
    </citation>
    <scope>NUCLEOTIDE SEQUENCE [LARGE SCALE GENOMIC DNA]</scope>
    <source>
        <strain evidence="6">OB123</strain>
        <tissue evidence="6">Whole animal</tissue>
    </source>
</reference>
<dbReference type="InterPro" id="IPR001878">
    <property type="entry name" value="Znf_CCHC"/>
</dbReference>
<dbReference type="Gene3D" id="4.10.60.10">
    <property type="entry name" value="Zinc finger, CCHC-type"/>
    <property type="match status" value="1"/>
</dbReference>
<keyword evidence="4" id="KW-0808">Transferase</keyword>
<dbReference type="Pfam" id="PF00098">
    <property type="entry name" value="zf-CCHC"/>
    <property type="match status" value="1"/>
</dbReference>
<dbReference type="GO" id="GO:0008988">
    <property type="term" value="F:rRNA (adenine-N6-)-methyltransferase activity"/>
    <property type="evidence" value="ECO:0007669"/>
    <property type="project" value="InterPro"/>
</dbReference>
<dbReference type="PANTHER" id="PTHR13493:SF3">
    <property type="entry name" value="RRNA N6-ADENOSINE-METHYLTRANSFERASE ZCCHC4"/>
    <property type="match status" value="1"/>
</dbReference>
<dbReference type="OrthoDB" id="431817at2759"/>
<comment type="subcellular location">
    <subcellularLocation>
        <location evidence="1">Cytoplasm</location>
    </subcellularLocation>
</comment>
<dbReference type="PANTHER" id="PTHR13493">
    <property type="entry name" value="ZINC FINGER CCHC DOMAIN-CONTAINING"/>
    <property type="match status" value="1"/>
</dbReference>
<dbReference type="InterPro" id="IPR037275">
    <property type="entry name" value="Znf_CTCHY_sf"/>
</dbReference>
<evidence type="ECO:0000256" key="4">
    <source>
        <dbReference type="ARBA" id="ARBA00022679"/>
    </source>
</evidence>
<dbReference type="EMBL" id="LJIG01016298">
    <property type="protein sequence ID" value="KRT81021.1"/>
    <property type="molecule type" value="Genomic_DNA"/>
</dbReference>
<dbReference type="GO" id="GO:0005737">
    <property type="term" value="C:cytoplasm"/>
    <property type="evidence" value="ECO:0007669"/>
    <property type="project" value="UniProtKB-SubCell"/>
</dbReference>
<protein>
    <recommendedName>
        <fullName evidence="5">CCHC-type domain-containing protein</fullName>
    </recommendedName>
</protein>
<dbReference type="SUPFAM" id="SSF161245">
    <property type="entry name" value="Zinc hairpin stack"/>
    <property type="match status" value="1"/>
</dbReference>
<evidence type="ECO:0000313" key="7">
    <source>
        <dbReference type="Proteomes" id="UP000051574"/>
    </source>
</evidence>
<dbReference type="GO" id="GO:0003676">
    <property type="term" value="F:nucleic acid binding"/>
    <property type="evidence" value="ECO:0007669"/>
    <property type="project" value="InterPro"/>
</dbReference>
<name>A0A0T6B1S7_9SCAR</name>
<dbReference type="AlphaFoldDB" id="A0A0T6B1S7"/>
<comment type="caution">
    <text evidence="6">The sequence shown here is derived from an EMBL/GenBank/DDBJ whole genome shotgun (WGS) entry which is preliminary data.</text>
</comment>
<evidence type="ECO:0000259" key="5">
    <source>
        <dbReference type="SMART" id="SM00343"/>
    </source>
</evidence>
<evidence type="ECO:0000256" key="2">
    <source>
        <dbReference type="ARBA" id="ARBA00022490"/>
    </source>
</evidence>
<dbReference type="Pfam" id="PF10237">
    <property type="entry name" value="N6-adenineMlase"/>
    <property type="match status" value="1"/>
</dbReference>
<dbReference type="InterPro" id="IPR039846">
    <property type="entry name" value="ZCCHC4"/>
</dbReference>
<evidence type="ECO:0000313" key="6">
    <source>
        <dbReference type="EMBL" id="KRT81021.1"/>
    </source>
</evidence>
<sequence>MSITVDTSNIKNNPHCPHGPTVLFSRSDNQRFYVCSACRNRKDCSFFVNENELGKISEYNKKIWEKEKQKYIGNINHIKLYILFNKVKGQKESDRVYCIGCNEFELPHFKEKHMKHVLKCNISDYLLSRPSQFLEPLENPKKEAQYMFSKVAVETIIDVLQERSVRNILCIGAPRIHEYILNEKPNMNSLLLDIDKRYHNFYSPLQFCWFNSFNNYFFLPDSFNVFKDFIQTEKGDNFILITDPPFGGRVELLSQTFKEINTLYQKLNKRSNDLDMMWIFPYFMEPQILNSLPNFKMLDYKVDYDNHPLFQAGAKGRKHGSPVRIFTNINPCDIKLPSDQGYKYCSKCKRWVSSENVHCNKCQACTSKDGRTYIHCDVCVRCVKPTWKHCDACNRCTQVDHKCGELAFEQACFHCKQKGHKKRDCPKVNHEELQKKRKKILHTNVIKKKKIKSEH</sequence>